<dbReference type="AlphaFoldDB" id="A0A368UH96"/>
<dbReference type="GO" id="GO:0009253">
    <property type="term" value="P:peptidoglycan catabolic process"/>
    <property type="evidence" value="ECO:0007669"/>
    <property type="project" value="InterPro"/>
</dbReference>
<comment type="catalytic activity">
    <reaction evidence="4">
        <text>Hydrolysis of (1-&gt;4)-beta-linkages between N-acetylmuramic acid and N-acetyl-D-glucosamine residues in a peptidoglycan and between N-acetyl-D-glucosamine residues in chitodextrins.</text>
        <dbReference type="EC" id="3.2.1.17"/>
    </reaction>
</comment>
<name>A0A368UH96_9STRE</name>
<dbReference type="InterPro" id="IPR018077">
    <property type="entry name" value="Glyco_hydro_fam25_subgr"/>
</dbReference>
<comment type="caution">
    <text evidence="5">The sequence shown here is derived from an EMBL/GenBank/DDBJ whole genome shotgun (WGS) entry which is preliminary data.</text>
</comment>
<dbReference type="SUPFAM" id="SSF51445">
    <property type="entry name" value="(Trans)glycosidases"/>
    <property type="match status" value="1"/>
</dbReference>
<proteinExistence type="inferred from homology"/>
<reference evidence="5 6" key="1">
    <citation type="journal article" date="2018" name="Sci. Rep.">
        <title>Network-guided genomic and metagenomic analysis of the faecal microbiota of the critically endangered kakapo.</title>
        <authorList>
            <person name="Waite D.W."/>
            <person name="Dsouza M."/>
            <person name="Sekiguchi Y."/>
            <person name="Hugenholtz P."/>
            <person name="Taylor M.W."/>
        </authorList>
    </citation>
    <scope>NUCLEOTIDE SEQUENCE [LARGE SCALE GENOMIC DNA]</scope>
    <source>
        <strain evidence="5 6">BI02</strain>
    </source>
</reference>
<evidence type="ECO:0000256" key="2">
    <source>
        <dbReference type="ARBA" id="ARBA00022801"/>
    </source>
</evidence>
<dbReference type="PANTHER" id="PTHR34135:SF2">
    <property type="entry name" value="LYSOZYME"/>
    <property type="match status" value="1"/>
</dbReference>
<dbReference type="EC" id="3.2.1.17" evidence="4"/>
<dbReference type="SMART" id="SM00641">
    <property type="entry name" value="Glyco_25"/>
    <property type="match status" value="1"/>
</dbReference>
<dbReference type="GO" id="GO:0003796">
    <property type="term" value="F:lysozyme activity"/>
    <property type="evidence" value="ECO:0007669"/>
    <property type="project" value="UniProtKB-EC"/>
</dbReference>
<dbReference type="EMBL" id="NETH01000002">
    <property type="protein sequence ID" value="RCW17922.1"/>
    <property type="molecule type" value="Genomic_DNA"/>
</dbReference>
<dbReference type="PROSITE" id="PS00953">
    <property type="entry name" value="GLYCOSYL_HYDROL_F25_1"/>
    <property type="match status" value="1"/>
</dbReference>
<dbReference type="InterPro" id="IPR017853">
    <property type="entry name" value="GH"/>
</dbReference>
<dbReference type="Proteomes" id="UP000253215">
    <property type="component" value="Unassembled WGS sequence"/>
</dbReference>
<evidence type="ECO:0000313" key="5">
    <source>
        <dbReference type="EMBL" id="RCW17922.1"/>
    </source>
</evidence>
<evidence type="ECO:0000256" key="1">
    <source>
        <dbReference type="ARBA" id="ARBA00010646"/>
    </source>
</evidence>
<dbReference type="PROSITE" id="PS51904">
    <property type="entry name" value="GLYCOSYL_HYDROL_F25_2"/>
    <property type="match status" value="1"/>
</dbReference>
<dbReference type="Gene3D" id="3.20.20.80">
    <property type="entry name" value="Glycosidases"/>
    <property type="match status" value="1"/>
</dbReference>
<dbReference type="InterPro" id="IPR002053">
    <property type="entry name" value="Glyco_hydro_25"/>
</dbReference>
<keyword evidence="3 4" id="KW-0326">Glycosidase</keyword>
<dbReference type="InterPro" id="IPR013688">
    <property type="entry name" value="GBS_Bsp-like"/>
</dbReference>
<accession>A0A368UH96</accession>
<comment type="similarity">
    <text evidence="1 4">Belongs to the glycosyl hydrolase 25 family.</text>
</comment>
<evidence type="ECO:0000256" key="4">
    <source>
        <dbReference type="RuleBase" id="RU361176"/>
    </source>
</evidence>
<sequence length="431" mass="47502">MQIISATSITVPKPEVTVTVTKASDTSAKVTVTDVPVYIHDVQLPTWTSKNNQDDIKWYKATKQADGSYTYTFYAKNHNFESGHYNVHVYGTSEVTHSFEGLAASDGIDLTFNQSLTNPRVTVQNHNAAKGTLQVVIAETETSKAIASVSVAAWSESNQENIHWYTSSSVSNGKVVITVDEKYHHQISGNYTVHAYVKTKDGETIGYNLGSYTFNADRPAQQESSYFIDISSHNGAISVNEFLLLKSQGITGVVVKLTEGTSYTNPYASSQISNAQAAGLKVSAYHYSHYETAAEAKAEAQYFVSVAKSLGLSSSTVMVNDMESSEMLNGDINANTQAWKEEMTRLGYGDLVYYTMASWLDIKGGRVSTSTFGMSNFWVAHYVYGYTYLNQETAKSLAYYSSAAAWQYTSVSPKLSHALDENIDYTGRFTW</sequence>
<keyword evidence="2 4" id="KW-0378">Hydrolase</keyword>
<dbReference type="InterPro" id="IPR008270">
    <property type="entry name" value="Glyco_hydro_25_AS"/>
</dbReference>
<evidence type="ECO:0000313" key="6">
    <source>
        <dbReference type="Proteomes" id="UP000253215"/>
    </source>
</evidence>
<dbReference type="Gene3D" id="2.60.40.3760">
    <property type="match status" value="2"/>
</dbReference>
<protein>
    <recommendedName>
        <fullName evidence="4">Lysozyme</fullName>
        <ecNumber evidence="4">3.2.1.17</ecNumber>
    </recommendedName>
</protein>
<gene>
    <name evidence="5" type="ORF">CAC02_00375</name>
</gene>
<dbReference type="Pfam" id="PF08481">
    <property type="entry name" value="GBS_Bsp-like"/>
    <property type="match status" value="2"/>
</dbReference>
<evidence type="ECO:0000256" key="3">
    <source>
        <dbReference type="ARBA" id="ARBA00023295"/>
    </source>
</evidence>
<organism evidence="5 6">
    <name type="scientific">Streptococcus gallolyticus</name>
    <dbReference type="NCBI Taxonomy" id="315405"/>
    <lineage>
        <taxon>Bacteria</taxon>
        <taxon>Bacillati</taxon>
        <taxon>Bacillota</taxon>
        <taxon>Bacilli</taxon>
        <taxon>Lactobacillales</taxon>
        <taxon>Streptococcaceae</taxon>
        <taxon>Streptococcus</taxon>
    </lineage>
</organism>
<dbReference type="GO" id="GO:0016052">
    <property type="term" value="P:carbohydrate catabolic process"/>
    <property type="evidence" value="ECO:0007669"/>
    <property type="project" value="TreeGrafter"/>
</dbReference>
<dbReference type="GO" id="GO:0016998">
    <property type="term" value="P:cell wall macromolecule catabolic process"/>
    <property type="evidence" value="ECO:0007669"/>
    <property type="project" value="InterPro"/>
</dbReference>
<dbReference type="Pfam" id="PF01183">
    <property type="entry name" value="Glyco_hydro_25"/>
    <property type="match status" value="1"/>
</dbReference>
<dbReference type="PANTHER" id="PTHR34135">
    <property type="entry name" value="LYSOZYME"/>
    <property type="match status" value="1"/>
</dbReference>